<dbReference type="Proteomes" id="UP000053558">
    <property type="component" value="Unassembled WGS sequence"/>
</dbReference>
<dbReference type="EMBL" id="JH711577">
    <property type="protein sequence ID" value="EIW82220.1"/>
    <property type="molecule type" value="Genomic_DNA"/>
</dbReference>
<dbReference type="RefSeq" id="XP_007767282.1">
    <property type="nucleotide sequence ID" value="XM_007769092.1"/>
</dbReference>
<feature type="non-terminal residue" evidence="2">
    <location>
        <position position="1"/>
    </location>
</feature>
<evidence type="ECO:0000313" key="2">
    <source>
        <dbReference type="EMBL" id="EIW82220.1"/>
    </source>
</evidence>
<dbReference type="OrthoDB" id="3359404at2759"/>
<dbReference type="GeneID" id="19206543"/>
<accession>A0A5M3MT03</accession>
<proteinExistence type="predicted"/>
<evidence type="ECO:0008006" key="4">
    <source>
        <dbReference type="Google" id="ProtNLM"/>
    </source>
</evidence>
<evidence type="ECO:0000256" key="1">
    <source>
        <dbReference type="SAM" id="Phobius"/>
    </source>
</evidence>
<evidence type="ECO:0000313" key="3">
    <source>
        <dbReference type="Proteomes" id="UP000053558"/>
    </source>
</evidence>
<dbReference type="OMA" id="DWYAEML"/>
<keyword evidence="3" id="KW-1185">Reference proteome</keyword>
<gene>
    <name evidence="2" type="ORF">CONPUDRAFT_21544</name>
</gene>
<dbReference type="AlphaFoldDB" id="A0A5M3MT03"/>
<keyword evidence="1" id="KW-0472">Membrane</keyword>
<feature type="transmembrane region" description="Helical" evidence="1">
    <location>
        <begin position="14"/>
        <end position="35"/>
    </location>
</feature>
<keyword evidence="1" id="KW-1133">Transmembrane helix</keyword>
<reference evidence="3" key="1">
    <citation type="journal article" date="2012" name="Science">
        <title>The Paleozoic origin of enzymatic lignin decomposition reconstructed from 31 fungal genomes.</title>
        <authorList>
            <person name="Floudas D."/>
            <person name="Binder M."/>
            <person name="Riley R."/>
            <person name="Barry K."/>
            <person name="Blanchette R.A."/>
            <person name="Henrissat B."/>
            <person name="Martinez A.T."/>
            <person name="Otillar R."/>
            <person name="Spatafora J.W."/>
            <person name="Yadav J.S."/>
            <person name="Aerts A."/>
            <person name="Benoit I."/>
            <person name="Boyd A."/>
            <person name="Carlson A."/>
            <person name="Copeland A."/>
            <person name="Coutinho P.M."/>
            <person name="de Vries R.P."/>
            <person name="Ferreira P."/>
            <person name="Findley K."/>
            <person name="Foster B."/>
            <person name="Gaskell J."/>
            <person name="Glotzer D."/>
            <person name="Gorecki P."/>
            <person name="Heitman J."/>
            <person name="Hesse C."/>
            <person name="Hori C."/>
            <person name="Igarashi K."/>
            <person name="Jurgens J.A."/>
            <person name="Kallen N."/>
            <person name="Kersten P."/>
            <person name="Kohler A."/>
            <person name="Kuees U."/>
            <person name="Kumar T.K.A."/>
            <person name="Kuo A."/>
            <person name="LaButti K."/>
            <person name="Larrondo L.F."/>
            <person name="Lindquist E."/>
            <person name="Ling A."/>
            <person name="Lombard V."/>
            <person name="Lucas S."/>
            <person name="Lundell T."/>
            <person name="Martin R."/>
            <person name="McLaughlin D.J."/>
            <person name="Morgenstern I."/>
            <person name="Morin E."/>
            <person name="Murat C."/>
            <person name="Nagy L.G."/>
            <person name="Nolan M."/>
            <person name="Ohm R.A."/>
            <person name="Patyshakuliyeva A."/>
            <person name="Rokas A."/>
            <person name="Ruiz-Duenas F.J."/>
            <person name="Sabat G."/>
            <person name="Salamov A."/>
            <person name="Samejima M."/>
            <person name="Schmutz J."/>
            <person name="Slot J.C."/>
            <person name="St John F."/>
            <person name="Stenlid J."/>
            <person name="Sun H."/>
            <person name="Sun S."/>
            <person name="Syed K."/>
            <person name="Tsang A."/>
            <person name="Wiebenga A."/>
            <person name="Young D."/>
            <person name="Pisabarro A."/>
            <person name="Eastwood D.C."/>
            <person name="Martin F."/>
            <person name="Cullen D."/>
            <person name="Grigoriev I.V."/>
            <person name="Hibbett D.S."/>
        </authorList>
    </citation>
    <scope>NUCLEOTIDE SEQUENCE [LARGE SCALE GENOMIC DNA]</scope>
    <source>
        <strain evidence="3">RWD-64-598 SS2</strain>
    </source>
</reference>
<protein>
    <recommendedName>
        <fullName evidence="4">Dolichol-phosphate mannosyltransferase subunit 3</fullName>
    </recommendedName>
</protein>
<feature type="non-terminal residue" evidence="2">
    <location>
        <position position="73"/>
    </location>
</feature>
<comment type="caution">
    <text evidence="2">The sequence shown here is derived from an EMBL/GenBank/DDBJ whole genome shotgun (WGS) entry which is preliminary data.</text>
</comment>
<name>A0A5M3MT03_CONPW</name>
<sequence length="73" mass="8133">SRHGDWYAEMLPGMVPVALLGSAVYLVSLSILLFLPDLAHERYLDEANARVRELEQQVDVLLAERVNGHSSSN</sequence>
<dbReference type="KEGG" id="cput:CONPUDRAFT_21544"/>
<keyword evidence="1" id="KW-0812">Transmembrane</keyword>
<organism evidence="2 3">
    <name type="scientific">Coniophora puteana (strain RWD-64-598)</name>
    <name type="common">Brown rot fungus</name>
    <dbReference type="NCBI Taxonomy" id="741705"/>
    <lineage>
        <taxon>Eukaryota</taxon>
        <taxon>Fungi</taxon>
        <taxon>Dikarya</taxon>
        <taxon>Basidiomycota</taxon>
        <taxon>Agaricomycotina</taxon>
        <taxon>Agaricomycetes</taxon>
        <taxon>Agaricomycetidae</taxon>
        <taxon>Boletales</taxon>
        <taxon>Coniophorineae</taxon>
        <taxon>Coniophoraceae</taxon>
        <taxon>Coniophora</taxon>
    </lineage>
</organism>